<organism evidence="1 2">
    <name type="scientific">Rhizopus stolonifer</name>
    <name type="common">Rhizopus nigricans</name>
    <dbReference type="NCBI Taxonomy" id="4846"/>
    <lineage>
        <taxon>Eukaryota</taxon>
        <taxon>Fungi</taxon>
        <taxon>Fungi incertae sedis</taxon>
        <taxon>Mucoromycota</taxon>
        <taxon>Mucoromycotina</taxon>
        <taxon>Mucoromycetes</taxon>
        <taxon>Mucorales</taxon>
        <taxon>Mucorineae</taxon>
        <taxon>Rhizopodaceae</taxon>
        <taxon>Rhizopus</taxon>
    </lineage>
</organism>
<dbReference type="EMBL" id="PJQM01000209">
    <property type="protein sequence ID" value="RCI06188.1"/>
    <property type="molecule type" value="Genomic_DNA"/>
</dbReference>
<protein>
    <submittedName>
        <fullName evidence="1">Uncharacterized protein</fullName>
    </submittedName>
</protein>
<proteinExistence type="predicted"/>
<comment type="caution">
    <text evidence="1">The sequence shown here is derived from an EMBL/GenBank/DDBJ whole genome shotgun (WGS) entry which is preliminary data.</text>
</comment>
<name>A0A367KVF4_RHIST</name>
<evidence type="ECO:0000313" key="1">
    <source>
        <dbReference type="EMBL" id="RCI06188.1"/>
    </source>
</evidence>
<reference evidence="1 2" key="1">
    <citation type="journal article" date="2018" name="G3 (Bethesda)">
        <title>Phylogenetic and Phylogenomic Definition of Rhizopus Species.</title>
        <authorList>
            <person name="Gryganskyi A.P."/>
            <person name="Golan J."/>
            <person name="Dolatabadi S."/>
            <person name="Mondo S."/>
            <person name="Robb S."/>
            <person name="Idnurm A."/>
            <person name="Muszewska A."/>
            <person name="Steczkiewicz K."/>
            <person name="Masonjones S."/>
            <person name="Liao H.L."/>
            <person name="Gajdeczka M.T."/>
            <person name="Anike F."/>
            <person name="Vuek A."/>
            <person name="Anishchenko I.M."/>
            <person name="Voigt K."/>
            <person name="de Hoog G.S."/>
            <person name="Smith M.E."/>
            <person name="Heitman J."/>
            <person name="Vilgalys R."/>
            <person name="Stajich J.E."/>
        </authorList>
    </citation>
    <scope>NUCLEOTIDE SEQUENCE [LARGE SCALE GENOMIC DNA]</scope>
    <source>
        <strain evidence="1 2">LSU 92-RS-03</strain>
    </source>
</reference>
<accession>A0A367KVF4</accession>
<dbReference type="AlphaFoldDB" id="A0A367KVF4"/>
<evidence type="ECO:0000313" key="2">
    <source>
        <dbReference type="Proteomes" id="UP000253551"/>
    </source>
</evidence>
<dbReference type="OrthoDB" id="2284791at2759"/>
<gene>
    <name evidence="1" type="ORF">CU098_011498</name>
</gene>
<sequence length="477" mass="55195">MYPGGRELRNYIKESSDPNLNEFIKNNFHLINQDDATLKSMMLVWKNRFVLALNKYRSELVLGNRANLDINLWKSLKLKDGVDNASILYQWLYIAQEKKSEDANSFLQEKKEQIEQMETSTSQEVNALLDKLSIRLLRRFDNLSTKEMCVLKLSLSKIVDLVDDEMADVYKSVIPNRHFEEWMSLKRSKRLEEEEQSKIKTTVAEFVEKSKIDIKTARKYVLQKRLELEDEEDSLEARLFEMIDKIVSLIKNSKSNYWQEADFVAFIKTLLEIAFRGSSLSVVIGETVAHATKPAIEYNESSYSNGMNSVFNSDSPSFALTSKSSCVGRKIDLRIVSDDDQELSFWEFKNNDVDQKLLWYQESKSLRLAQCLQKEVSSVLKHPQDILSLNWFGWSATMCYLTQQDGYAVAKKIDKITVPFDNRLISTSLENLMLCIFEVKATLSALNDEMFIASNGRTKKRKSYDSMPHTLLSPKRQ</sequence>
<dbReference type="Proteomes" id="UP000253551">
    <property type="component" value="Unassembled WGS sequence"/>
</dbReference>
<keyword evidence="2" id="KW-1185">Reference proteome</keyword>